<organism evidence="3">
    <name type="scientific">marine sediment metagenome</name>
    <dbReference type="NCBI Taxonomy" id="412755"/>
    <lineage>
        <taxon>unclassified sequences</taxon>
        <taxon>metagenomes</taxon>
        <taxon>ecological metagenomes</taxon>
    </lineage>
</organism>
<sequence length="64" mass="7159">MCFHHQLIPIPNTGKERSAIDDSGDMLKMLLETKADLVLNGHRHTSNLYTVSSSEKDLFIFNAG</sequence>
<dbReference type="PANTHER" id="PTHR42988:SF2">
    <property type="entry name" value="CYCLIC NUCLEOTIDE PHOSPHODIESTERASE CBUA0032-RELATED"/>
    <property type="match status" value="1"/>
</dbReference>
<dbReference type="EMBL" id="BARU01022488">
    <property type="protein sequence ID" value="GAH57404.1"/>
    <property type="molecule type" value="Genomic_DNA"/>
</dbReference>
<proteinExistence type="predicted"/>
<dbReference type="InterPro" id="IPR029052">
    <property type="entry name" value="Metallo-depent_PP-like"/>
</dbReference>
<protein>
    <recommendedName>
        <fullName evidence="4">Calcineurin-like phosphoesterase domain-containing protein</fullName>
    </recommendedName>
</protein>
<keyword evidence="1" id="KW-0479">Metal-binding</keyword>
<dbReference type="PANTHER" id="PTHR42988">
    <property type="entry name" value="PHOSPHOHYDROLASE"/>
    <property type="match status" value="1"/>
</dbReference>
<dbReference type="SUPFAM" id="SSF56300">
    <property type="entry name" value="Metallo-dependent phosphatases"/>
    <property type="match status" value="1"/>
</dbReference>
<reference evidence="3" key="1">
    <citation type="journal article" date="2014" name="Front. Microbiol.">
        <title>High frequency of phylogenetically diverse reductive dehalogenase-homologous genes in deep subseafloor sedimentary metagenomes.</title>
        <authorList>
            <person name="Kawai M."/>
            <person name="Futagami T."/>
            <person name="Toyoda A."/>
            <person name="Takaki Y."/>
            <person name="Nishi S."/>
            <person name="Hori S."/>
            <person name="Arai W."/>
            <person name="Tsubouchi T."/>
            <person name="Morono Y."/>
            <person name="Uchiyama I."/>
            <person name="Ito T."/>
            <person name="Fujiyama A."/>
            <person name="Inagaki F."/>
            <person name="Takami H."/>
        </authorList>
    </citation>
    <scope>NUCLEOTIDE SEQUENCE</scope>
    <source>
        <strain evidence="3">Expedition CK06-06</strain>
    </source>
</reference>
<evidence type="ECO:0000256" key="1">
    <source>
        <dbReference type="ARBA" id="ARBA00022723"/>
    </source>
</evidence>
<feature type="non-terminal residue" evidence="3">
    <location>
        <position position="64"/>
    </location>
</feature>
<dbReference type="InterPro" id="IPR050884">
    <property type="entry name" value="CNP_phosphodiesterase-III"/>
</dbReference>
<dbReference type="GO" id="GO:0046872">
    <property type="term" value="F:metal ion binding"/>
    <property type="evidence" value="ECO:0007669"/>
    <property type="project" value="UniProtKB-KW"/>
</dbReference>
<dbReference type="AlphaFoldDB" id="X1HU99"/>
<evidence type="ECO:0008006" key="4">
    <source>
        <dbReference type="Google" id="ProtNLM"/>
    </source>
</evidence>
<evidence type="ECO:0000256" key="2">
    <source>
        <dbReference type="ARBA" id="ARBA00022801"/>
    </source>
</evidence>
<name>X1HU99_9ZZZZ</name>
<keyword evidence="2" id="KW-0378">Hydrolase</keyword>
<evidence type="ECO:0000313" key="3">
    <source>
        <dbReference type="EMBL" id="GAH57404.1"/>
    </source>
</evidence>
<accession>X1HU99</accession>
<gene>
    <name evidence="3" type="ORF">S03H2_36632</name>
</gene>
<dbReference type="GO" id="GO:0016787">
    <property type="term" value="F:hydrolase activity"/>
    <property type="evidence" value="ECO:0007669"/>
    <property type="project" value="UniProtKB-KW"/>
</dbReference>
<comment type="caution">
    <text evidence="3">The sequence shown here is derived from an EMBL/GenBank/DDBJ whole genome shotgun (WGS) entry which is preliminary data.</text>
</comment>